<dbReference type="AlphaFoldDB" id="A0AAD9HWN4"/>
<dbReference type="Proteomes" id="UP001232148">
    <property type="component" value="Unassembled WGS sequence"/>
</dbReference>
<protein>
    <submittedName>
        <fullName evidence="2">Uncharacterized protein</fullName>
    </submittedName>
</protein>
<comment type="caution">
    <text evidence="2">The sequence shown here is derived from an EMBL/GenBank/DDBJ whole genome shotgun (WGS) entry which is preliminary data.</text>
</comment>
<dbReference type="EMBL" id="MU842808">
    <property type="protein sequence ID" value="KAK2035514.1"/>
    <property type="molecule type" value="Genomic_DNA"/>
</dbReference>
<keyword evidence="3" id="KW-1185">Reference proteome</keyword>
<name>A0AAD9HWN4_9PEZI</name>
<accession>A0AAD9HWN4</accession>
<reference evidence="2" key="1">
    <citation type="submission" date="2021-06" db="EMBL/GenBank/DDBJ databases">
        <title>Comparative genomics, transcriptomics and evolutionary studies reveal genomic signatures of adaptation to plant cell wall in hemibiotrophic fungi.</title>
        <authorList>
            <consortium name="DOE Joint Genome Institute"/>
            <person name="Baroncelli R."/>
            <person name="Diaz J.F."/>
            <person name="Benocci T."/>
            <person name="Peng M."/>
            <person name="Battaglia E."/>
            <person name="Haridas S."/>
            <person name="Andreopoulos W."/>
            <person name="Labutti K."/>
            <person name="Pangilinan J."/>
            <person name="Floch G.L."/>
            <person name="Makela M.R."/>
            <person name="Henrissat B."/>
            <person name="Grigoriev I.V."/>
            <person name="Crouch J.A."/>
            <person name="De Vries R.P."/>
            <person name="Sukno S.A."/>
            <person name="Thon M.R."/>
        </authorList>
    </citation>
    <scope>NUCLEOTIDE SEQUENCE</scope>
    <source>
        <strain evidence="2">MAFF235873</strain>
    </source>
</reference>
<evidence type="ECO:0000313" key="2">
    <source>
        <dbReference type="EMBL" id="KAK2035514.1"/>
    </source>
</evidence>
<feature type="region of interest" description="Disordered" evidence="1">
    <location>
        <begin position="47"/>
        <end position="97"/>
    </location>
</feature>
<gene>
    <name evidence="2" type="ORF">LX32DRAFT_1520</name>
</gene>
<organism evidence="2 3">
    <name type="scientific">Colletotrichum zoysiae</name>
    <dbReference type="NCBI Taxonomy" id="1216348"/>
    <lineage>
        <taxon>Eukaryota</taxon>
        <taxon>Fungi</taxon>
        <taxon>Dikarya</taxon>
        <taxon>Ascomycota</taxon>
        <taxon>Pezizomycotina</taxon>
        <taxon>Sordariomycetes</taxon>
        <taxon>Hypocreomycetidae</taxon>
        <taxon>Glomerellales</taxon>
        <taxon>Glomerellaceae</taxon>
        <taxon>Colletotrichum</taxon>
        <taxon>Colletotrichum graminicola species complex</taxon>
    </lineage>
</organism>
<evidence type="ECO:0000313" key="3">
    <source>
        <dbReference type="Proteomes" id="UP001232148"/>
    </source>
</evidence>
<sequence length="143" mass="15505">MPGPHTCVEVIVWLHGGKTKGCTQSVPQATATIFCKADRGRDIIAHLRMPPPSLSNGSPKLPPYSLKHGPSSPADPRHPRDTTPSSMAPPFPPPENLVWKKQRLRGPCSQRTPEPGPVLAFLFTSQEEGAVPRYIRSLAVLCA</sequence>
<evidence type="ECO:0000256" key="1">
    <source>
        <dbReference type="SAM" id="MobiDB-lite"/>
    </source>
</evidence>
<proteinExistence type="predicted"/>